<protein>
    <recommendedName>
        <fullName evidence="3">Phage tail assembly protein</fullName>
    </recommendedName>
</protein>
<name>A0A1B2HC44_9PSEU</name>
<sequence>MPLDGFEPIRMVTPAEPAPVEMVEIFSIDDKSYCVPKDVSPSVSLRFMRLARQEGMEIAMAGLLEEMLGTEAYDALANYPHLTKEQFADVMDLLRRQAMGAVEAPKERSKSA</sequence>
<evidence type="ECO:0000313" key="2">
    <source>
        <dbReference type="Proteomes" id="UP000093053"/>
    </source>
</evidence>
<evidence type="ECO:0008006" key="3">
    <source>
        <dbReference type="Google" id="ProtNLM"/>
    </source>
</evidence>
<keyword evidence="2" id="KW-1185">Reference proteome</keyword>
<evidence type="ECO:0000313" key="1">
    <source>
        <dbReference type="EMBL" id="ANZ35256.1"/>
    </source>
</evidence>
<proteinExistence type="predicted"/>
<dbReference type="Proteomes" id="UP000093053">
    <property type="component" value="Chromosome"/>
</dbReference>
<dbReference type="AlphaFoldDB" id="A0A1B2HC44"/>
<accession>A0A1B2HC44</accession>
<dbReference type="STRING" id="1586287.BBK82_03375"/>
<dbReference type="KEGG" id="led:BBK82_03375"/>
<gene>
    <name evidence="1" type="ORF">BBK82_03375</name>
</gene>
<dbReference type="EMBL" id="CP016793">
    <property type="protein sequence ID" value="ANZ35256.1"/>
    <property type="molecule type" value="Genomic_DNA"/>
</dbReference>
<reference evidence="1 2" key="1">
    <citation type="submission" date="2016-07" db="EMBL/GenBank/DDBJ databases">
        <title>Complete genome sequence of the Lentzea guizhouensis DHS C013.</title>
        <authorList>
            <person name="Cao C."/>
        </authorList>
    </citation>
    <scope>NUCLEOTIDE SEQUENCE [LARGE SCALE GENOMIC DNA]</scope>
    <source>
        <strain evidence="1 2">DHS C013</strain>
    </source>
</reference>
<organism evidence="1 2">
    <name type="scientific">Lentzea guizhouensis</name>
    <dbReference type="NCBI Taxonomy" id="1586287"/>
    <lineage>
        <taxon>Bacteria</taxon>
        <taxon>Bacillati</taxon>
        <taxon>Actinomycetota</taxon>
        <taxon>Actinomycetes</taxon>
        <taxon>Pseudonocardiales</taxon>
        <taxon>Pseudonocardiaceae</taxon>
        <taxon>Lentzea</taxon>
    </lineage>
</organism>